<dbReference type="OMA" id="YEGICAH"/>
<dbReference type="FunFam" id="1.20.1070.10:FF:000737">
    <property type="entry name" value="Uncharacterized protein"/>
    <property type="match status" value="1"/>
</dbReference>
<dbReference type="SUPFAM" id="SSF81321">
    <property type="entry name" value="Family A G protein-coupled receptor-like"/>
    <property type="match status" value="1"/>
</dbReference>
<evidence type="ECO:0000256" key="6">
    <source>
        <dbReference type="ARBA" id="ARBA00023136"/>
    </source>
</evidence>
<evidence type="ECO:0000256" key="10">
    <source>
        <dbReference type="SAM" id="Phobius"/>
    </source>
</evidence>
<keyword evidence="2" id="KW-1003">Cell membrane</keyword>
<evidence type="ECO:0000256" key="7">
    <source>
        <dbReference type="ARBA" id="ARBA00023170"/>
    </source>
</evidence>
<keyword evidence="13" id="KW-1185">Reference proteome</keyword>
<dbReference type="GO" id="GO:0004930">
    <property type="term" value="F:G protein-coupled receptor activity"/>
    <property type="evidence" value="ECO:0007669"/>
    <property type="project" value="UniProtKB-KW"/>
</dbReference>
<feature type="transmembrane region" description="Helical" evidence="10">
    <location>
        <begin position="261"/>
        <end position="283"/>
    </location>
</feature>
<proteinExistence type="inferred from homology"/>
<feature type="transmembrane region" description="Helical" evidence="10">
    <location>
        <begin position="57"/>
        <end position="81"/>
    </location>
</feature>
<dbReference type="PANTHER" id="PTHR24228">
    <property type="entry name" value="B2 BRADYKININ RECEPTOR/ANGIOTENSIN II RECEPTOR"/>
    <property type="match status" value="1"/>
</dbReference>
<accession>A0A7M7RC21</accession>
<dbReference type="InterPro" id="IPR017452">
    <property type="entry name" value="GPCR_Rhodpsn_7TM"/>
</dbReference>
<dbReference type="PROSITE" id="PS00237">
    <property type="entry name" value="G_PROTEIN_RECEP_F1_1"/>
    <property type="match status" value="1"/>
</dbReference>
<feature type="transmembrane region" description="Helical" evidence="10">
    <location>
        <begin position="136"/>
        <end position="159"/>
    </location>
</feature>
<feature type="transmembrane region" description="Helical" evidence="10">
    <location>
        <begin position="179"/>
        <end position="199"/>
    </location>
</feature>
<dbReference type="GeneID" id="582114"/>
<dbReference type="Gene3D" id="1.20.1070.10">
    <property type="entry name" value="Rhodopsin 7-helix transmembrane proteins"/>
    <property type="match status" value="1"/>
</dbReference>
<dbReference type="GO" id="GO:0007186">
    <property type="term" value="P:G protein-coupled receptor signaling pathway"/>
    <property type="evidence" value="ECO:0000318"/>
    <property type="project" value="GO_Central"/>
</dbReference>
<dbReference type="GO" id="GO:0005886">
    <property type="term" value="C:plasma membrane"/>
    <property type="evidence" value="ECO:0007669"/>
    <property type="project" value="UniProtKB-SubCell"/>
</dbReference>
<evidence type="ECO:0000256" key="8">
    <source>
        <dbReference type="ARBA" id="ARBA00023224"/>
    </source>
</evidence>
<keyword evidence="3 9" id="KW-0812">Transmembrane</keyword>
<keyword evidence="8 9" id="KW-0807">Transducer</keyword>
<keyword evidence="6 10" id="KW-0472">Membrane</keyword>
<feature type="transmembrane region" description="Helical" evidence="10">
    <location>
        <begin position="289"/>
        <end position="310"/>
    </location>
</feature>
<keyword evidence="7 9" id="KW-0675">Receptor</keyword>
<dbReference type="PROSITE" id="PS50262">
    <property type="entry name" value="G_PROTEIN_RECEP_F1_2"/>
    <property type="match status" value="1"/>
</dbReference>
<dbReference type="EnsemblMetazoa" id="XM_782085">
    <property type="protein sequence ID" value="XP_787178"/>
    <property type="gene ID" value="LOC582114"/>
</dbReference>
<reference evidence="12" key="2">
    <citation type="submission" date="2021-01" db="UniProtKB">
        <authorList>
            <consortium name="EnsemblMetazoa"/>
        </authorList>
    </citation>
    <scope>IDENTIFICATION</scope>
</reference>
<dbReference type="InterPro" id="IPR000276">
    <property type="entry name" value="GPCR_Rhodpsn"/>
</dbReference>
<keyword evidence="4 10" id="KW-1133">Transmembrane helix</keyword>
<evidence type="ECO:0000313" key="13">
    <source>
        <dbReference type="Proteomes" id="UP000007110"/>
    </source>
</evidence>
<comment type="subcellular location">
    <subcellularLocation>
        <location evidence="1">Cell membrane</location>
        <topology evidence="1">Multi-pass membrane protein</topology>
    </subcellularLocation>
</comment>
<dbReference type="KEGG" id="spu:582114"/>
<dbReference type="SMART" id="SM01381">
    <property type="entry name" value="7TM_GPCR_Srsx"/>
    <property type="match status" value="1"/>
</dbReference>
<evidence type="ECO:0000256" key="1">
    <source>
        <dbReference type="ARBA" id="ARBA00004651"/>
    </source>
</evidence>
<feature type="domain" description="G-protein coupled receptors family 1 profile" evidence="11">
    <location>
        <begin position="35"/>
        <end position="308"/>
    </location>
</feature>
<dbReference type="CDD" id="cd00637">
    <property type="entry name" value="7tm_classA_rhodopsin-like"/>
    <property type="match status" value="1"/>
</dbReference>
<reference evidence="13" key="1">
    <citation type="submission" date="2015-02" db="EMBL/GenBank/DDBJ databases">
        <title>Genome sequencing for Strongylocentrotus purpuratus.</title>
        <authorList>
            <person name="Murali S."/>
            <person name="Liu Y."/>
            <person name="Vee V."/>
            <person name="English A."/>
            <person name="Wang M."/>
            <person name="Skinner E."/>
            <person name="Han Y."/>
            <person name="Muzny D.M."/>
            <person name="Worley K.C."/>
            <person name="Gibbs R.A."/>
        </authorList>
    </citation>
    <scope>NUCLEOTIDE SEQUENCE</scope>
</reference>
<feature type="transmembrane region" description="Helical" evidence="10">
    <location>
        <begin position="20"/>
        <end position="45"/>
    </location>
</feature>
<evidence type="ECO:0000256" key="3">
    <source>
        <dbReference type="ARBA" id="ARBA00022692"/>
    </source>
</evidence>
<evidence type="ECO:0000256" key="4">
    <source>
        <dbReference type="ARBA" id="ARBA00022989"/>
    </source>
</evidence>
<feature type="transmembrane region" description="Helical" evidence="10">
    <location>
        <begin position="93"/>
        <end position="115"/>
    </location>
</feature>
<dbReference type="Pfam" id="PF00001">
    <property type="entry name" value="7tm_1"/>
    <property type="match status" value="1"/>
</dbReference>
<keyword evidence="5 9" id="KW-0297">G-protein coupled receptor</keyword>
<protein>
    <recommendedName>
        <fullName evidence="11">G-protein coupled receptors family 1 profile domain-containing protein</fullName>
    </recommendedName>
</protein>
<dbReference type="AlphaFoldDB" id="A0A7M7RC21"/>
<evidence type="ECO:0000256" key="2">
    <source>
        <dbReference type="ARBA" id="ARBA00022475"/>
    </source>
</evidence>
<evidence type="ECO:0000259" key="11">
    <source>
        <dbReference type="PROSITE" id="PS50262"/>
    </source>
</evidence>
<organism evidence="12 13">
    <name type="scientific">Strongylocentrotus purpuratus</name>
    <name type="common">Purple sea urchin</name>
    <dbReference type="NCBI Taxonomy" id="7668"/>
    <lineage>
        <taxon>Eukaryota</taxon>
        <taxon>Metazoa</taxon>
        <taxon>Echinodermata</taxon>
        <taxon>Eleutherozoa</taxon>
        <taxon>Echinozoa</taxon>
        <taxon>Echinoidea</taxon>
        <taxon>Euechinoidea</taxon>
        <taxon>Echinacea</taxon>
        <taxon>Camarodonta</taxon>
        <taxon>Echinidea</taxon>
        <taxon>Strongylocentrotidae</taxon>
        <taxon>Strongylocentrotus</taxon>
    </lineage>
</organism>
<sequence length="349" mass="38500">MSSVCDNSTVAFEFSVQGIIAAWIFATTSLLGIPGNILVIVAVALSQQLQTSTNIFVVALAVIDLLNCLLLPVQVMSLLGIGRSFAFDWTCTIDAVCMYVFLGISVSTLNLIAYNRFYMITKAGRDYTRLFTKTNMAAMLLGVGGTISTVTVVFAATGIAKFGHYEGICAHVEGKSYTYLSGVSLLTSLIVIVVCYVKIYKHVKRHLRHVVSIKDNSVSETVTIVALPSECPQARELREEPKPVNAGFAQRQRELETKITTNMLIVIVFFFLCVCPSILTLILPGDQQASAIIVAIIALNSCLNPLIYAWKHPVFRHVFKCIIGRKIREIKEPTQWARSLRRTVNVTDQ</sequence>
<name>A0A7M7RC21_STRPU</name>
<evidence type="ECO:0000256" key="5">
    <source>
        <dbReference type="ARBA" id="ARBA00023040"/>
    </source>
</evidence>
<comment type="similarity">
    <text evidence="9">Belongs to the G-protein coupled receptor 1 family.</text>
</comment>
<dbReference type="RefSeq" id="XP_787178.2">
    <property type="nucleotide sequence ID" value="XM_782085.2"/>
</dbReference>
<evidence type="ECO:0000313" key="12">
    <source>
        <dbReference type="EnsemblMetazoa" id="XP_787178"/>
    </source>
</evidence>
<dbReference type="OrthoDB" id="10044919at2759"/>
<dbReference type="InParanoid" id="A0A7M7RC21"/>
<dbReference type="Proteomes" id="UP000007110">
    <property type="component" value="Unassembled WGS sequence"/>
</dbReference>
<dbReference type="PANTHER" id="PTHR24228:SF72">
    <property type="entry name" value="G-PROTEIN COUPLED RECEPTORS FAMILY 1 PROFILE DOMAIN-CONTAINING PROTEIN"/>
    <property type="match status" value="1"/>
</dbReference>
<dbReference type="PRINTS" id="PR00237">
    <property type="entry name" value="GPCRRHODOPSN"/>
</dbReference>
<evidence type="ECO:0000256" key="9">
    <source>
        <dbReference type="RuleBase" id="RU000688"/>
    </source>
</evidence>